<dbReference type="OrthoDB" id="3358294at2759"/>
<dbReference type="Proteomes" id="UP000287166">
    <property type="component" value="Unassembled WGS sequence"/>
</dbReference>
<dbReference type="AlphaFoldDB" id="A0A401GZA2"/>
<accession>A0A401GZA2</accession>
<keyword evidence="4" id="KW-1185">Reference proteome</keyword>
<keyword evidence="2" id="KW-1133">Transmembrane helix</keyword>
<dbReference type="EMBL" id="BFAD01000011">
    <property type="protein sequence ID" value="GBE87491.1"/>
    <property type="molecule type" value="Genomic_DNA"/>
</dbReference>
<dbReference type="GeneID" id="38784408"/>
<gene>
    <name evidence="3" type="ORF">SCP_1101680</name>
</gene>
<evidence type="ECO:0000256" key="1">
    <source>
        <dbReference type="SAM" id="MobiDB-lite"/>
    </source>
</evidence>
<proteinExistence type="predicted"/>
<dbReference type="RefSeq" id="XP_027618404.1">
    <property type="nucleotide sequence ID" value="XM_027762603.1"/>
</dbReference>
<feature type="compositionally biased region" description="Acidic residues" evidence="1">
    <location>
        <begin position="59"/>
        <end position="68"/>
    </location>
</feature>
<feature type="transmembrane region" description="Helical" evidence="2">
    <location>
        <begin position="121"/>
        <end position="144"/>
    </location>
</feature>
<evidence type="ECO:0000313" key="4">
    <source>
        <dbReference type="Proteomes" id="UP000287166"/>
    </source>
</evidence>
<feature type="compositionally biased region" description="Basic and acidic residues" evidence="1">
    <location>
        <begin position="81"/>
        <end position="90"/>
    </location>
</feature>
<dbReference type="InParanoid" id="A0A401GZA2"/>
<feature type="region of interest" description="Disordered" evidence="1">
    <location>
        <begin position="55"/>
        <end position="110"/>
    </location>
</feature>
<evidence type="ECO:0000256" key="2">
    <source>
        <dbReference type="SAM" id="Phobius"/>
    </source>
</evidence>
<evidence type="ECO:0008006" key="5">
    <source>
        <dbReference type="Google" id="ProtNLM"/>
    </source>
</evidence>
<organism evidence="3 4">
    <name type="scientific">Sparassis crispa</name>
    <dbReference type="NCBI Taxonomy" id="139825"/>
    <lineage>
        <taxon>Eukaryota</taxon>
        <taxon>Fungi</taxon>
        <taxon>Dikarya</taxon>
        <taxon>Basidiomycota</taxon>
        <taxon>Agaricomycotina</taxon>
        <taxon>Agaricomycetes</taxon>
        <taxon>Polyporales</taxon>
        <taxon>Sparassidaceae</taxon>
        <taxon>Sparassis</taxon>
    </lineage>
</organism>
<reference evidence="3 4" key="1">
    <citation type="journal article" date="2018" name="Sci. Rep.">
        <title>Genome sequence of the cauliflower mushroom Sparassis crispa (Hanabiratake) and its association with beneficial usage.</title>
        <authorList>
            <person name="Kiyama R."/>
            <person name="Furutani Y."/>
            <person name="Kawaguchi K."/>
            <person name="Nakanishi T."/>
        </authorList>
    </citation>
    <scope>NUCLEOTIDE SEQUENCE [LARGE SCALE GENOMIC DNA]</scope>
</reference>
<name>A0A401GZA2_9APHY</name>
<keyword evidence="2" id="KW-0472">Membrane</keyword>
<sequence length="204" mass="22876">MSSLLSSFSHVFTGWRRAAPATDIEAQVISETSPRTSVDNQLPSPPCAMVHEARAQAASEEEGTDPLDDFFGVDHSSSRRGTHDSQHDDVTYSGSYTDLPPPYASAENPPVYTRVDEQPTLAQYLFVYGFLFPVFWFAGALILISPLRAPDDWESWKTEAERREIIQVMRQTEVKWAKRCLLALAVLAVMILVIVLAVVYAWRL</sequence>
<feature type="transmembrane region" description="Helical" evidence="2">
    <location>
        <begin position="180"/>
        <end position="202"/>
    </location>
</feature>
<evidence type="ECO:0000313" key="3">
    <source>
        <dbReference type="EMBL" id="GBE87491.1"/>
    </source>
</evidence>
<comment type="caution">
    <text evidence="3">The sequence shown here is derived from an EMBL/GenBank/DDBJ whole genome shotgun (WGS) entry which is preliminary data.</text>
</comment>
<keyword evidence="2" id="KW-0812">Transmembrane</keyword>
<protein>
    <recommendedName>
        <fullName evidence="5">Transmembrane protein</fullName>
    </recommendedName>
</protein>